<dbReference type="AlphaFoldDB" id="A0A445I4W6"/>
<dbReference type="SMART" id="SM00432">
    <property type="entry name" value="MADS"/>
    <property type="match status" value="1"/>
</dbReference>
<comment type="caution">
    <text evidence="7">The sequence shown here is derived from an EMBL/GenBank/DDBJ whole genome shotgun (WGS) entry which is preliminary data.</text>
</comment>
<evidence type="ECO:0000313" key="8">
    <source>
        <dbReference type="Proteomes" id="UP000289340"/>
    </source>
</evidence>
<dbReference type="Pfam" id="PF00319">
    <property type="entry name" value="SRF-TF"/>
    <property type="match status" value="1"/>
</dbReference>
<evidence type="ECO:0000256" key="2">
    <source>
        <dbReference type="ARBA" id="ARBA00023015"/>
    </source>
</evidence>
<dbReference type="GO" id="GO:0005634">
    <property type="term" value="C:nucleus"/>
    <property type="evidence" value="ECO:0007669"/>
    <property type="project" value="UniProtKB-SubCell"/>
</dbReference>
<accession>A0A445I4W6</accession>
<evidence type="ECO:0000256" key="4">
    <source>
        <dbReference type="ARBA" id="ARBA00023163"/>
    </source>
</evidence>
<dbReference type="EMBL" id="QZWG01000011">
    <property type="protein sequence ID" value="RZB80974.1"/>
    <property type="molecule type" value="Genomic_DNA"/>
</dbReference>
<reference evidence="7 8" key="1">
    <citation type="submission" date="2018-09" db="EMBL/GenBank/DDBJ databases">
        <title>A high-quality reference genome of wild soybean provides a powerful tool to mine soybean genomes.</title>
        <authorList>
            <person name="Xie M."/>
            <person name="Chung C.Y.L."/>
            <person name="Li M.-W."/>
            <person name="Wong F.-L."/>
            <person name="Chan T.-F."/>
            <person name="Lam H.-M."/>
        </authorList>
    </citation>
    <scope>NUCLEOTIDE SEQUENCE [LARGE SCALE GENOMIC DNA]</scope>
    <source>
        <strain evidence="8">cv. W05</strain>
        <tissue evidence="7">Hypocotyl of etiolated seedlings</tissue>
    </source>
</reference>
<evidence type="ECO:0000256" key="1">
    <source>
        <dbReference type="ARBA" id="ARBA00004123"/>
    </source>
</evidence>
<dbReference type="PROSITE" id="PS50066">
    <property type="entry name" value="MADS_BOX_2"/>
    <property type="match status" value="1"/>
</dbReference>
<dbReference type="PRINTS" id="PR00404">
    <property type="entry name" value="MADSDOMAIN"/>
</dbReference>
<evidence type="ECO:0000259" key="6">
    <source>
        <dbReference type="PROSITE" id="PS50066"/>
    </source>
</evidence>
<dbReference type="GO" id="GO:0003677">
    <property type="term" value="F:DNA binding"/>
    <property type="evidence" value="ECO:0007669"/>
    <property type="project" value="UniProtKB-KW"/>
</dbReference>
<protein>
    <submittedName>
        <fullName evidence="7">Agamous-like MADS-box protein AGL80</fullName>
    </submittedName>
</protein>
<dbReference type="InterPro" id="IPR002100">
    <property type="entry name" value="TF_MADSbox"/>
</dbReference>
<keyword evidence="4" id="KW-0804">Transcription</keyword>
<dbReference type="Gene3D" id="3.40.1810.10">
    <property type="entry name" value="Transcription factor, MADS-box"/>
    <property type="match status" value="1"/>
</dbReference>
<keyword evidence="3" id="KW-0238">DNA-binding</keyword>
<evidence type="ECO:0000256" key="3">
    <source>
        <dbReference type="ARBA" id="ARBA00023125"/>
    </source>
</evidence>
<proteinExistence type="predicted"/>
<evidence type="ECO:0000313" key="7">
    <source>
        <dbReference type="EMBL" id="RZB80974.1"/>
    </source>
</evidence>
<dbReference type="InterPro" id="IPR036879">
    <property type="entry name" value="TF_MADSbox_sf"/>
</dbReference>
<keyword evidence="8" id="KW-1185">Reference proteome</keyword>
<comment type="subcellular location">
    <subcellularLocation>
        <location evidence="1">Nucleus</location>
    </subcellularLocation>
</comment>
<sequence>MTRKKVKLTLITNDVARRETYKKRKKQMLKKVEELNTLYGIEACAIVYGHNDLDRARVLAIPLGEWGVQRVVEKLGIMPELERSKKMVNQAGFIGQRILKGNEQVTKLMKDNREKDQSPILSLLNTTKKRIFLRRWNSTINRFTTNNHIC</sequence>
<dbReference type="GO" id="GO:0046983">
    <property type="term" value="F:protein dimerization activity"/>
    <property type="evidence" value="ECO:0007669"/>
    <property type="project" value="InterPro"/>
</dbReference>
<dbReference type="Proteomes" id="UP000289340">
    <property type="component" value="Chromosome 11"/>
</dbReference>
<feature type="domain" description="MADS-box" evidence="6">
    <location>
        <begin position="1"/>
        <end position="51"/>
    </location>
</feature>
<dbReference type="SUPFAM" id="SSF55455">
    <property type="entry name" value="SRF-like"/>
    <property type="match status" value="1"/>
</dbReference>
<keyword evidence="5" id="KW-0539">Nucleus</keyword>
<evidence type="ECO:0000256" key="5">
    <source>
        <dbReference type="ARBA" id="ARBA00023242"/>
    </source>
</evidence>
<name>A0A445I4W6_GLYSO</name>
<organism evidence="7 8">
    <name type="scientific">Glycine soja</name>
    <name type="common">Wild soybean</name>
    <dbReference type="NCBI Taxonomy" id="3848"/>
    <lineage>
        <taxon>Eukaryota</taxon>
        <taxon>Viridiplantae</taxon>
        <taxon>Streptophyta</taxon>
        <taxon>Embryophyta</taxon>
        <taxon>Tracheophyta</taxon>
        <taxon>Spermatophyta</taxon>
        <taxon>Magnoliopsida</taxon>
        <taxon>eudicotyledons</taxon>
        <taxon>Gunneridae</taxon>
        <taxon>Pentapetalae</taxon>
        <taxon>rosids</taxon>
        <taxon>fabids</taxon>
        <taxon>Fabales</taxon>
        <taxon>Fabaceae</taxon>
        <taxon>Papilionoideae</taxon>
        <taxon>50 kb inversion clade</taxon>
        <taxon>NPAAA clade</taxon>
        <taxon>indigoferoid/millettioid clade</taxon>
        <taxon>Phaseoleae</taxon>
        <taxon>Glycine</taxon>
        <taxon>Glycine subgen. Soja</taxon>
    </lineage>
</organism>
<gene>
    <name evidence="7" type="ORF">D0Y65_030637</name>
</gene>
<keyword evidence="2" id="KW-0805">Transcription regulation</keyword>